<feature type="domain" description="NET" evidence="3">
    <location>
        <begin position="13"/>
        <end position="92"/>
    </location>
</feature>
<dbReference type="PROSITE" id="PS51525">
    <property type="entry name" value="NET"/>
    <property type="match status" value="1"/>
</dbReference>
<dbReference type="InterPro" id="IPR038336">
    <property type="entry name" value="NET_sf"/>
</dbReference>
<keyword evidence="5" id="KW-1185">Reference proteome</keyword>
<evidence type="ECO:0000313" key="4">
    <source>
        <dbReference type="EMBL" id="KAF3337378.1"/>
    </source>
</evidence>
<dbReference type="Pfam" id="PF17035">
    <property type="entry name" value="BET"/>
    <property type="match status" value="1"/>
</dbReference>
<dbReference type="Gene3D" id="1.20.1270.220">
    <property type="match status" value="1"/>
</dbReference>
<comment type="caution">
    <text evidence="4">The sequence shown here is derived from an EMBL/GenBank/DDBJ whole genome shotgun (WGS) entry which is preliminary data.</text>
</comment>
<gene>
    <name evidence="4" type="ORF">FCM35_KLT17965</name>
</gene>
<evidence type="ECO:0000256" key="1">
    <source>
        <dbReference type="ARBA" id="ARBA00023015"/>
    </source>
</evidence>
<dbReference type="InterPro" id="IPR027353">
    <property type="entry name" value="NET_dom"/>
</dbReference>
<evidence type="ECO:0000313" key="5">
    <source>
        <dbReference type="Proteomes" id="UP000623129"/>
    </source>
</evidence>
<dbReference type="Proteomes" id="UP000623129">
    <property type="component" value="Unassembled WGS sequence"/>
</dbReference>
<dbReference type="AlphaFoldDB" id="A0A833VVU0"/>
<keyword evidence="1" id="KW-0805">Transcription regulation</keyword>
<name>A0A833VVU0_9POAL</name>
<evidence type="ECO:0000259" key="3">
    <source>
        <dbReference type="PROSITE" id="PS51525"/>
    </source>
</evidence>
<sequence length="92" mass="11027">MAIVKYIRKRLTITQLTYYTRAMTCAEKQQLGQRIQKLPEKAYDRLIEIIQSRNPFSRQNSDCVFVNLEKQDDATLWRLYYYVETVLRASKT</sequence>
<reference evidence="4" key="1">
    <citation type="submission" date="2020-01" db="EMBL/GenBank/DDBJ databases">
        <title>Genome sequence of Kobresia littledalei, the first chromosome-level genome in the family Cyperaceae.</title>
        <authorList>
            <person name="Qu G."/>
        </authorList>
    </citation>
    <scope>NUCLEOTIDE SEQUENCE</scope>
    <source>
        <strain evidence="4">C.B.Clarke</strain>
        <tissue evidence="4">Leaf</tissue>
    </source>
</reference>
<dbReference type="PANTHER" id="PTHR45926">
    <property type="entry name" value="OSJNBA0053K19.4 PROTEIN"/>
    <property type="match status" value="1"/>
</dbReference>
<dbReference type="OrthoDB" id="21449at2759"/>
<keyword evidence="2" id="KW-0804">Transcription</keyword>
<accession>A0A833VVU0</accession>
<proteinExistence type="predicted"/>
<evidence type="ECO:0000256" key="2">
    <source>
        <dbReference type="ARBA" id="ARBA00023163"/>
    </source>
</evidence>
<dbReference type="EMBL" id="SWLB01000006">
    <property type="protein sequence ID" value="KAF3337378.1"/>
    <property type="molecule type" value="Genomic_DNA"/>
</dbReference>
<protein>
    <submittedName>
        <fullName evidence="4">Transcription factor GTE7</fullName>
    </submittedName>
</protein>
<organism evidence="4 5">
    <name type="scientific">Carex littledalei</name>
    <dbReference type="NCBI Taxonomy" id="544730"/>
    <lineage>
        <taxon>Eukaryota</taxon>
        <taxon>Viridiplantae</taxon>
        <taxon>Streptophyta</taxon>
        <taxon>Embryophyta</taxon>
        <taxon>Tracheophyta</taxon>
        <taxon>Spermatophyta</taxon>
        <taxon>Magnoliopsida</taxon>
        <taxon>Liliopsida</taxon>
        <taxon>Poales</taxon>
        <taxon>Cyperaceae</taxon>
        <taxon>Cyperoideae</taxon>
        <taxon>Cariceae</taxon>
        <taxon>Carex</taxon>
        <taxon>Carex subgen. Euthyceras</taxon>
    </lineage>
</organism>